<reference evidence="14" key="1">
    <citation type="journal article" date="2019" name="Int. J. Syst. Evol. Microbiol.">
        <title>The Global Catalogue of Microorganisms (GCM) 10K type strain sequencing project: providing services to taxonomists for standard genome sequencing and annotation.</title>
        <authorList>
            <consortium name="The Broad Institute Genomics Platform"/>
            <consortium name="The Broad Institute Genome Sequencing Center for Infectious Disease"/>
            <person name="Wu L."/>
            <person name="Ma J."/>
        </authorList>
    </citation>
    <scope>NUCLEOTIDE SEQUENCE [LARGE SCALE GENOMIC DNA]</scope>
    <source>
        <strain evidence="14">JCM 4733</strain>
    </source>
</reference>
<evidence type="ECO:0000256" key="7">
    <source>
        <dbReference type="ARBA" id="ARBA00022842"/>
    </source>
</evidence>
<comment type="similarity">
    <text evidence="1">Belongs to the folylpolyglutamate synthase family.</text>
</comment>
<evidence type="ECO:0000259" key="11">
    <source>
        <dbReference type="Pfam" id="PF02875"/>
    </source>
</evidence>
<evidence type="ECO:0000256" key="2">
    <source>
        <dbReference type="ARBA" id="ARBA00013025"/>
    </source>
</evidence>
<keyword evidence="5" id="KW-0547">Nucleotide-binding</keyword>
<dbReference type="Proteomes" id="UP000653644">
    <property type="component" value="Unassembled WGS sequence"/>
</dbReference>
<feature type="region of interest" description="Disordered" evidence="10">
    <location>
        <begin position="1"/>
        <end position="127"/>
    </location>
</feature>
<dbReference type="PANTHER" id="PTHR11136">
    <property type="entry name" value="FOLYLPOLYGLUTAMATE SYNTHASE-RELATED"/>
    <property type="match status" value="1"/>
</dbReference>
<dbReference type="PROSITE" id="PS01012">
    <property type="entry name" value="FOLYLPOLYGLU_SYNT_2"/>
    <property type="match status" value="1"/>
</dbReference>
<evidence type="ECO:0000256" key="9">
    <source>
        <dbReference type="ARBA" id="ARBA00047493"/>
    </source>
</evidence>
<keyword evidence="4" id="KW-0479">Metal-binding</keyword>
<dbReference type="InterPro" id="IPR004101">
    <property type="entry name" value="Mur_ligase_C"/>
</dbReference>
<dbReference type="InterPro" id="IPR013221">
    <property type="entry name" value="Mur_ligase_cen"/>
</dbReference>
<dbReference type="NCBIfam" id="NF047860">
    <property type="entry name" value="Tet-DihydfolSynFolCMyb"/>
    <property type="match status" value="1"/>
</dbReference>
<evidence type="ECO:0000259" key="12">
    <source>
        <dbReference type="Pfam" id="PF08245"/>
    </source>
</evidence>
<accession>A0ABQ3CNY8</accession>
<dbReference type="InterPro" id="IPR036615">
    <property type="entry name" value="Mur_ligase_C_dom_sf"/>
</dbReference>
<feature type="domain" description="Mur ligase C-terminal" evidence="11">
    <location>
        <begin position="476"/>
        <end position="602"/>
    </location>
</feature>
<evidence type="ECO:0000256" key="3">
    <source>
        <dbReference type="ARBA" id="ARBA00022598"/>
    </source>
</evidence>
<dbReference type="Gene3D" id="3.90.190.20">
    <property type="entry name" value="Mur ligase, C-terminal domain"/>
    <property type="match status" value="1"/>
</dbReference>
<feature type="compositionally biased region" description="Basic and acidic residues" evidence="10">
    <location>
        <begin position="12"/>
        <end position="33"/>
    </location>
</feature>
<dbReference type="InterPro" id="IPR018109">
    <property type="entry name" value="Folylpolyglutamate_synth_CS"/>
</dbReference>
<dbReference type="NCBIfam" id="TIGR01499">
    <property type="entry name" value="folC"/>
    <property type="match status" value="1"/>
</dbReference>
<keyword evidence="3" id="KW-0436">Ligase</keyword>
<dbReference type="InterPro" id="IPR001645">
    <property type="entry name" value="Folylpolyglutamate_synth"/>
</dbReference>
<comment type="caution">
    <text evidence="13">The sequence shown here is derived from an EMBL/GenBank/DDBJ whole genome shotgun (WGS) entry which is preliminary data.</text>
</comment>
<keyword evidence="6" id="KW-0067">ATP-binding</keyword>
<organism evidence="13 14">
    <name type="scientific">Streptomyces canarius</name>
    <dbReference type="NCBI Taxonomy" id="285453"/>
    <lineage>
        <taxon>Bacteria</taxon>
        <taxon>Bacillati</taxon>
        <taxon>Actinomycetota</taxon>
        <taxon>Actinomycetes</taxon>
        <taxon>Kitasatosporales</taxon>
        <taxon>Streptomycetaceae</taxon>
        <taxon>Streptomyces</taxon>
    </lineage>
</organism>
<evidence type="ECO:0000256" key="1">
    <source>
        <dbReference type="ARBA" id="ARBA00008276"/>
    </source>
</evidence>
<evidence type="ECO:0000256" key="8">
    <source>
        <dbReference type="ARBA" id="ARBA00030592"/>
    </source>
</evidence>
<evidence type="ECO:0000256" key="10">
    <source>
        <dbReference type="SAM" id="MobiDB-lite"/>
    </source>
</evidence>
<name>A0ABQ3CNY8_9ACTN</name>
<dbReference type="EC" id="6.3.2.17" evidence="2"/>
<gene>
    <name evidence="13" type="ORF">GCM10010345_27670</name>
</gene>
<evidence type="ECO:0000256" key="5">
    <source>
        <dbReference type="ARBA" id="ARBA00022741"/>
    </source>
</evidence>
<dbReference type="Pfam" id="PF02875">
    <property type="entry name" value="Mur_ligase_C"/>
    <property type="match status" value="1"/>
</dbReference>
<protein>
    <recommendedName>
        <fullName evidence="2">tetrahydrofolate synthase</fullName>
        <ecNumber evidence="2">6.3.2.17</ecNumber>
    </recommendedName>
    <alternativeName>
        <fullName evidence="8">Tetrahydrofolylpolyglutamate synthase</fullName>
    </alternativeName>
</protein>
<sequence length="616" mass="65623">MPIEAPGPSPAQEREELRDQPPTHPRRTGERCHPALCRSAPRRAGERCHPASRASAPRRAGESCHPASRASAPQSAGDTSPPHRARAPPSARETSHPIPAPRRRHPLRRLGPVSEAPGTSDTPDPLDSFDEIIEAETTRDPDLAVIEAGSRTLRTQGGPPQADVPARPEDPEVDKALREVEAELATRWGETKLEPSVSRIAALMDVLGEPQRSYPSIHITGTNGKTSTARMIEALLGAFELRTGRYTSPHVQSITERISLDGAPITAERFIETYQDIKPYVEMVDGQQEYRLSFFEVLTGMAYAAFADAPVDVAVVEVGMGGSWDATNVIDGDVAVVTPIDLDHTDRLGETHAQIAGEKSGIIKQDATVILAQQPVDAAQVLLKKAVEVDATVAREGLEFGVVDRQVAVGGQLLTLRGLGGEYHEVYLPLHGAHQAHNAAVALAAVEAFFGVGAQRAEPLDIDTVRKAFAAVSSPGRLEVVRRSPTVVLDAAHNPAGAEATAEAVREAFDFTRLIGVVGASGDKNVRGLLEAFEPIFAEVVVTQNSSHRAMDADELAAIAVEVFGDERVQVEPRLPDALEAAITLAEEEGEFAGGGVLVTGSVITVGEARLLLGKG</sequence>
<dbReference type="PANTHER" id="PTHR11136:SF0">
    <property type="entry name" value="DIHYDROFOLATE SYNTHETASE-RELATED"/>
    <property type="match status" value="1"/>
</dbReference>
<keyword evidence="14" id="KW-1185">Reference proteome</keyword>
<feature type="domain" description="Mur ligase central" evidence="12">
    <location>
        <begin position="219"/>
        <end position="446"/>
    </location>
</feature>
<proteinExistence type="inferred from homology"/>
<evidence type="ECO:0000256" key="4">
    <source>
        <dbReference type="ARBA" id="ARBA00022723"/>
    </source>
</evidence>
<dbReference type="SUPFAM" id="SSF53623">
    <property type="entry name" value="MurD-like peptide ligases, catalytic domain"/>
    <property type="match status" value="1"/>
</dbReference>
<evidence type="ECO:0000256" key="6">
    <source>
        <dbReference type="ARBA" id="ARBA00022840"/>
    </source>
</evidence>
<dbReference type="Pfam" id="PF08245">
    <property type="entry name" value="Mur_ligase_M"/>
    <property type="match status" value="1"/>
</dbReference>
<evidence type="ECO:0000313" key="14">
    <source>
        <dbReference type="Proteomes" id="UP000653644"/>
    </source>
</evidence>
<comment type="catalytic activity">
    <reaction evidence="9">
        <text>(6S)-5,6,7,8-tetrahydrofolyl-(gamma-L-Glu)(n) + L-glutamate + ATP = (6S)-5,6,7,8-tetrahydrofolyl-(gamma-L-Glu)(n+1) + ADP + phosphate + H(+)</text>
        <dbReference type="Rhea" id="RHEA:10580"/>
        <dbReference type="Rhea" id="RHEA-COMP:14738"/>
        <dbReference type="Rhea" id="RHEA-COMP:14740"/>
        <dbReference type="ChEBI" id="CHEBI:15378"/>
        <dbReference type="ChEBI" id="CHEBI:29985"/>
        <dbReference type="ChEBI" id="CHEBI:30616"/>
        <dbReference type="ChEBI" id="CHEBI:43474"/>
        <dbReference type="ChEBI" id="CHEBI:141005"/>
        <dbReference type="ChEBI" id="CHEBI:456216"/>
        <dbReference type="EC" id="6.3.2.17"/>
    </reaction>
</comment>
<dbReference type="SUPFAM" id="SSF53244">
    <property type="entry name" value="MurD-like peptide ligases, peptide-binding domain"/>
    <property type="match status" value="1"/>
</dbReference>
<keyword evidence="7" id="KW-0460">Magnesium</keyword>
<dbReference type="Gene3D" id="3.40.1190.10">
    <property type="entry name" value="Mur-like, catalytic domain"/>
    <property type="match status" value="1"/>
</dbReference>
<evidence type="ECO:0000313" key="13">
    <source>
        <dbReference type="EMBL" id="GHA21019.1"/>
    </source>
</evidence>
<dbReference type="InterPro" id="IPR036565">
    <property type="entry name" value="Mur-like_cat_sf"/>
</dbReference>
<dbReference type="EMBL" id="BMVN01000007">
    <property type="protein sequence ID" value="GHA21019.1"/>
    <property type="molecule type" value="Genomic_DNA"/>
</dbReference>